<dbReference type="RefSeq" id="WP_152804236.1">
    <property type="nucleotide sequence ID" value="NZ_WHNX01000013.1"/>
</dbReference>
<dbReference type="GO" id="GO:0016787">
    <property type="term" value="F:hydrolase activity"/>
    <property type="evidence" value="ECO:0007669"/>
    <property type="project" value="UniProtKB-KW"/>
</dbReference>
<name>A0A6A7K9H9_9FIRM</name>
<keyword evidence="1 3" id="KW-0378">Hydrolase</keyword>
<sequence>MEKERSLQELFGREMPYTIEVDHIKRKFLNLSFGRHERQKLDIYLPEDGDGPFPVIIYLHGGAFKLGDKSDSQVLPFLEGIELGYAVISVNYRLSTEAKFPEPLFDIKASIRWIRAHALEYNLNPDNIALTGASAGAYYAVMTAATQDNPEFEGAYIGNSEFSSKVKVVIDWYGPTNFLCIRDHFEESGLSIVIPSPKDGVPTPEELLLGASLKDIKGLAMFTNPITYINESFPPIMIQHGKIDPIVPYQQSIILAEAIEKNGGKNQCILDIADGYSHVDTRFENKRNMKKVFDFLDTYLK</sequence>
<dbReference type="PANTHER" id="PTHR48081:SF13">
    <property type="entry name" value="ALPHA_BETA HYDROLASE"/>
    <property type="match status" value="1"/>
</dbReference>
<dbReference type="AlphaFoldDB" id="A0A6A7K9H9"/>
<accession>A0A6A7K9H9</accession>
<dbReference type="EMBL" id="WHNX01000013">
    <property type="protein sequence ID" value="MPW26084.1"/>
    <property type="molecule type" value="Genomic_DNA"/>
</dbReference>
<dbReference type="PANTHER" id="PTHR48081">
    <property type="entry name" value="AB HYDROLASE SUPERFAMILY PROTEIN C4A8.06C"/>
    <property type="match status" value="1"/>
</dbReference>
<dbReference type="Gene3D" id="3.40.50.1820">
    <property type="entry name" value="alpha/beta hydrolase"/>
    <property type="match status" value="1"/>
</dbReference>
<evidence type="ECO:0000256" key="1">
    <source>
        <dbReference type="ARBA" id="ARBA00022801"/>
    </source>
</evidence>
<feature type="domain" description="BD-FAE-like" evidence="2">
    <location>
        <begin position="41"/>
        <end position="258"/>
    </location>
</feature>
<reference evidence="3 4" key="1">
    <citation type="submission" date="2019-10" db="EMBL/GenBank/DDBJ databases">
        <title>Alkalibaculum tamaniensis sp.nov., a new alkaliphilic acetogen, isolated on methoxylated aromatics from a mud volcano.</title>
        <authorList>
            <person name="Khomyakova M.A."/>
            <person name="Merkel A.Y."/>
            <person name="Bonch-Osmolovskaya E.A."/>
            <person name="Slobodkin A.I."/>
        </authorList>
    </citation>
    <scope>NUCLEOTIDE SEQUENCE [LARGE SCALE GENOMIC DNA]</scope>
    <source>
        <strain evidence="3 4">M08DMB</strain>
    </source>
</reference>
<proteinExistence type="predicted"/>
<comment type="caution">
    <text evidence="3">The sequence shown here is derived from an EMBL/GenBank/DDBJ whole genome shotgun (WGS) entry which is preliminary data.</text>
</comment>
<gene>
    <name evidence="3" type="ORF">GC105_09800</name>
</gene>
<dbReference type="Proteomes" id="UP000440004">
    <property type="component" value="Unassembled WGS sequence"/>
</dbReference>
<dbReference type="InterPro" id="IPR050300">
    <property type="entry name" value="GDXG_lipolytic_enzyme"/>
</dbReference>
<dbReference type="SUPFAM" id="SSF53474">
    <property type="entry name" value="alpha/beta-Hydrolases"/>
    <property type="match status" value="1"/>
</dbReference>
<evidence type="ECO:0000313" key="4">
    <source>
        <dbReference type="Proteomes" id="UP000440004"/>
    </source>
</evidence>
<dbReference type="InterPro" id="IPR049492">
    <property type="entry name" value="BD-FAE-like_dom"/>
</dbReference>
<evidence type="ECO:0000259" key="2">
    <source>
        <dbReference type="Pfam" id="PF20434"/>
    </source>
</evidence>
<dbReference type="InterPro" id="IPR029058">
    <property type="entry name" value="AB_hydrolase_fold"/>
</dbReference>
<organism evidence="3 4">
    <name type="scientific">Alkalibaculum sporogenes</name>
    <dbReference type="NCBI Taxonomy" id="2655001"/>
    <lineage>
        <taxon>Bacteria</taxon>
        <taxon>Bacillati</taxon>
        <taxon>Bacillota</taxon>
        <taxon>Clostridia</taxon>
        <taxon>Eubacteriales</taxon>
        <taxon>Eubacteriaceae</taxon>
        <taxon>Alkalibaculum</taxon>
    </lineage>
</organism>
<protein>
    <submittedName>
        <fullName evidence="3">Alpha/beta hydrolase fold domain-containing protein</fullName>
    </submittedName>
</protein>
<dbReference type="Pfam" id="PF20434">
    <property type="entry name" value="BD-FAE"/>
    <property type="match status" value="1"/>
</dbReference>
<keyword evidence="4" id="KW-1185">Reference proteome</keyword>
<evidence type="ECO:0000313" key="3">
    <source>
        <dbReference type="EMBL" id="MPW26084.1"/>
    </source>
</evidence>